<dbReference type="Gene3D" id="1.10.510.10">
    <property type="entry name" value="Transferase(Phosphotransferase) domain 1"/>
    <property type="match status" value="1"/>
</dbReference>
<evidence type="ECO:0000313" key="7">
    <source>
        <dbReference type="EMBL" id="GAA0143487.1"/>
    </source>
</evidence>
<organism evidence="7 8">
    <name type="scientific">Lithospermum erythrorhizon</name>
    <name type="common">Purple gromwell</name>
    <name type="synonym">Lithospermum officinale var. erythrorhizon</name>
    <dbReference type="NCBI Taxonomy" id="34254"/>
    <lineage>
        <taxon>Eukaryota</taxon>
        <taxon>Viridiplantae</taxon>
        <taxon>Streptophyta</taxon>
        <taxon>Embryophyta</taxon>
        <taxon>Tracheophyta</taxon>
        <taxon>Spermatophyta</taxon>
        <taxon>Magnoliopsida</taxon>
        <taxon>eudicotyledons</taxon>
        <taxon>Gunneridae</taxon>
        <taxon>Pentapetalae</taxon>
        <taxon>asterids</taxon>
        <taxon>lamiids</taxon>
        <taxon>Boraginales</taxon>
        <taxon>Boraginaceae</taxon>
        <taxon>Boraginoideae</taxon>
        <taxon>Lithospermeae</taxon>
        <taxon>Lithospermum</taxon>
    </lineage>
</organism>
<evidence type="ECO:0000313" key="8">
    <source>
        <dbReference type="Proteomes" id="UP001454036"/>
    </source>
</evidence>
<evidence type="ECO:0000256" key="4">
    <source>
        <dbReference type="ARBA" id="ARBA00022777"/>
    </source>
</evidence>
<evidence type="ECO:0000256" key="3">
    <source>
        <dbReference type="ARBA" id="ARBA00022741"/>
    </source>
</evidence>
<dbReference type="Pfam" id="PF00433">
    <property type="entry name" value="Pkinase_C"/>
    <property type="match status" value="1"/>
</dbReference>
<dbReference type="GO" id="GO:0004674">
    <property type="term" value="F:protein serine/threonine kinase activity"/>
    <property type="evidence" value="ECO:0007669"/>
    <property type="project" value="UniProtKB-KW"/>
</dbReference>
<dbReference type="Proteomes" id="UP001454036">
    <property type="component" value="Unassembled WGS sequence"/>
</dbReference>
<dbReference type="InterPro" id="IPR011009">
    <property type="entry name" value="Kinase-like_dom_sf"/>
</dbReference>
<comment type="caution">
    <text evidence="7">The sequence shown here is derived from an EMBL/GenBank/DDBJ whole genome shotgun (WGS) entry which is preliminary data.</text>
</comment>
<accession>A0AAV3P0G4</accession>
<keyword evidence="4" id="KW-0418">Kinase</keyword>
<name>A0AAV3P0G4_LITER</name>
<dbReference type="PROSITE" id="PS51285">
    <property type="entry name" value="AGC_KINASE_CTER"/>
    <property type="match status" value="1"/>
</dbReference>
<keyword evidence="2" id="KW-0808">Transferase</keyword>
<dbReference type="SUPFAM" id="SSF56112">
    <property type="entry name" value="Protein kinase-like (PK-like)"/>
    <property type="match status" value="1"/>
</dbReference>
<reference evidence="7 8" key="1">
    <citation type="submission" date="2024-01" db="EMBL/GenBank/DDBJ databases">
        <title>The complete chloroplast genome sequence of Lithospermum erythrorhizon: insights into the phylogenetic relationship among Boraginaceae species and the maternal lineages of purple gromwells.</title>
        <authorList>
            <person name="Okada T."/>
            <person name="Watanabe K."/>
        </authorList>
    </citation>
    <scope>NUCLEOTIDE SEQUENCE [LARGE SCALE GENOMIC DNA]</scope>
</reference>
<keyword evidence="1" id="KW-0723">Serine/threonine-protein kinase</keyword>
<dbReference type="EMBL" id="BAABME010045858">
    <property type="protein sequence ID" value="GAA0143487.1"/>
    <property type="molecule type" value="Genomic_DNA"/>
</dbReference>
<dbReference type="GO" id="GO:0005524">
    <property type="term" value="F:ATP binding"/>
    <property type="evidence" value="ECO:0007669"/>
    <property type="project" value="UniProtKB-KW"/>
</dbReference>
<dbReference type="AlphaFoldDB" id="A0AAV3P0G4"/>
<dbReference type="SMART" id="SM00133">
    <property type="entry name" value="S_TK_X"/>
    <property type="match status" value="1"/>
</dbReference>
<keyword evidence="5" id="KW-0067">ATP-binding</keyword>
<proteinExistence type="predicted"/>
<protein>
    <submittedName>
        <fullName evidence="7">Protein modifying enzyme</fullName>
    </submittedName>
</protein>
<evidence type="ECO:0000256" key="5">
    <source>
        <dbReference type="ARBA" id="ARBA00022840"/>
    </source>
</evidence>
<dbReference type="InterPro" id="IPR000961">
    <property type="entry name" value="AGC-kinase_C"/>
</dbReference>
<dbReference type="InterPro" id="IPR017892">
    <property type="entry name" value="Pkinase_C"/>
</dbReference>
<feature type="domain" description="AGC-kinase C-terminal" evidence="6">
    <location>
        <begin position="27"/>
        <end position="95"/>
    </location>
</feature>
<dbReference type="Gene3D" id="3.30.200.20">
    <property type="entry name" value="Phosphorylase Kinase, domain 1"/>
    <property type="match status" value="1"/>
</dbReference>
<sequence>MLQKEASRRLGNGPKGVDEIKGHKWFKAINWKKLEARQIQPSFCREIAGMHCVANFDECWTKMSLADSPVASPNFNENPFKGFTYMRPAASFLQGT</sequence>
<keyword evidence="8" id="KW-1185">Reference proteome</keyword>
<evidence type="ECO:0000259" key="6">
    <source>
        <dbReference type="PROSITE" id="PS51285"/>
    </source>
</evidence>
<evidence type="ECO:0000256" key="1">
    <source>
        <dbReference type="ARBA" id="ARBA00022527"/>
    </source>
</evidence>
<evidence type="ECO:0000256" key="2">
    <source>
        <dbReference type="ARBA" id="ARBA00022679"/>
    </source>
</evidence>
<keyword evidence="3" id="KW-0547">Nucleotide-binding</keyword>
<gene>
    <name evidence="7" type="ORF">LIER_44062</name>
</gene>
<dbReference type="PANTHER" id="PTHR24351">
    <property type="entry name" value="RIBOSOMAL PROTEIN S6 KINASE"/>
    <property type="match status" value="1"/>
</dbReference>